<dbReference type="AlphaFoldDB" id="A0A6A3PEW0"/>
<sequence length="90" mass="10138">METLRESTEDSSPPKKRKETELKELLLSIKQELADNKAAREELAAQRAQERKEDHEEAAQARQEASEHMLKLVGAVTNSILAIIQAQKSN</sequence>
<evidence type="ECO:0000256" key="1">
    <source>
        <dbReference type="SAM" id="MobiDB-lite"/>
    </source>
</evidence>
<reference evidence="2 3" key="1">
    <citation type="submission" date="2018-08" db="EMBL/GenBank/DDBJ databases">
        <title>Genomic investigation of the strawberry pathogen Phytophthora fragariae indicates pathogenicity is determined by transcriptional variation in three key races.</title>
        <authorList>
            <person name="Adams T.M."/>
            <person name="Armitage A.D."/>
            <person name="Sobczyk M.K."/>
            <person name="Bates H.J."/>
            <person name="Dunwell J.M."/>
            <person name="Nellist C.F."/>
            <person name="Harrison R.J."/>
        </authorList>
    </citation>
    <scope>NUCLEOTIDE SEQUENCE [LARGE SCALE GENOMIC DNA]</scope>
    <source>
        <strain evidence="2 3">NOV-71</strain>
    </source>
</reference>
<organism evidence="2 3">
    <name type="scientific">Phytophthora fragariae</name>
    <dbReference type="NCBI Taxonomy" id="53985"/>
    <lineage>
        <taxon>Eukaryota</taxon>
        <taxon>Sar</taxon>
        <taxon>Stramenopiles</taxon>
        <taxon>Oomycota</taxon>
        <taxon>Peronosporomycetes</taxon>
        <taxon>Peronosporales</taxon>
        <taxon>Peronosporaceae</taxon>
        <taxon>Phytophthora</taxon>
    </lineage>
</organism>
<feature type="region of interest" description="Disordered" evidence="1">
    <location>
        <begin position="1"/>
        <end position="22"/>
    </location>
</feature>
<evidence type="ECO:0000313" key="2">
    <source>
        <dbReference type="EMBL" id="KAE9053465.1"/>
    </source>
</evidence>
<proteinExistence type="predicted"/>
<gene>
    <name evidence="2" type="ORF">PF007_g32938</name>
</gene>
<comment type="caution">
    <text evidence="2">The sequence shown here is derived from an EMBL/GenBank/DDBJ whole genome shotgun (WGS) entry which is preliminary data.</text>
</comment>
<evidence type="ECO:0000313" key="3">
    <source>
        <dbReference type="Proteomes" id="UP000441208"/>
    </source>
</evidence>
<protein>
    <submittedName>
        <fullName evidence="2">Uncharacterized protein</fullName>
    </submittedName>
</protein>
<dbReference type="EMBL" id="QXFZ01011044">
    <property type="protein sequence ID" value="KAE9053465.1"/>
    <property type="molecule type" value="Genomic_DNA"/>
</dbReference>
<accession>A0A6A3PEW0</accession>
<feature type="region of interest" description="Disordered" evidence="1">
    <location>
        <begin position="38"/>
        <end position="65"/>
    </location>
</feature>
<dbReference type="Proteomes" id="UP000441208">
    <property type="component" value="Unassembled WGS sequence"/>
</dbReference>
<name>A0A6A3PEW0_9STRA</name>